<gene>
    <name evidence="3" type="ORF">DGYR_LOCUS3008</name>
</gene>
<evidence type="ECO:0000313" key="3">
    <source>
        <dbReference type="EMBL" id="CAD5114122.1"/>
    </source>
</evidence>
<feature type="region of interest" description="Disordered" evidence="1">
    <location>
        <begin position="44"/>
        <end position="205"/>
    </location>
</feature>
<feature type="compositionally biased region" description="Polar residues" evidence="1">
    <location>
        <begin position="166"/>
        <end position="178"/>
    </location>
</feature>
<comment type="caution">
    <text evidence="3">The sequence shown here is derived from an EMBL/GenBank/DDBJ whole genome shotgun (WGS) entry which is preliminary data.</text>
</comment>
<accession>A0A7I8VCP3</accession>
<dbReference type="AlphaFoldDB" id="A0A7I8VCP3"/>
<name>A0A7I8VCP3_9ANNE</name>
<evidence type="ECO:0000313" key="4">
    <source>
        <dbReference type="Proteomes" id="UP000549394"/>
    </source>
</evidence>
<feature type="compositionally biased region" description="Basic residues" evidence="1">
    <location>
        <begin position="49"/>
        <end position="58"/>
    </location>
</feature>
<feature type="compositionally biased region" description="Polar residues" evidence="1">
    <location>
        <begin position="305"/>
        <end position="317"/>
    </location>
</feature>
<keyword evidence="2" id="KW-0472">Membrane</keyword>
<keyword evidence="2" id="KW-0812">Transmembrane</keyword>
<feature type="compositionally biased region" description="Polar residues" evidence="1">
    <location>
        <begin position="93"/>
        <end position="102"/>
    </location>
</feature>
<feature type="region of interest" description="Disordered" evidence="1">
    <location>
        <begin position="244"/>
        <end position="317"/>
    </location>
</feature>
<evidence type="ECO:0000256" key="1">
    <source>
        <dbReference type="SAM" id="MobiDB-lite"/>
    </source>
</evidence>
<feature type="compositionally biased region" description="Polar residues" evidence="1">
    <location>
        <begin position="126"/>
        <end position="151"/>
    </location>
</feature>
<protein>
    <submittedName>
        <fullName evidence="3">Uncharacterized protein</fullName>
    </submittedName>
</protein>
<sequence length="353" mass="39363">MAGLGGSEIIGIVIVVAVLAIALIVACFRCARLVLEEMQKAPPGERSFKRAFRSSVRRTAREGVQHVNTIRRSFRRSKPQTKSEEDAPPSYNEVLSSSTASRPANDAPVKNADLIAPAGRRIPEGQRQSNSQLPTRGAQNNKPRQPATSTRNDYRPHQGGVHKKTYGQSPESDSSRNLELSDLGVGQPPRHNIFPDTHNSHSSNTSQYNYANMSNLTTARNEYEPLRSPGVRHYERYRMPNDRHLQHTDNIDPRSPGFIRTPGAADPRSPADIPRTPAFRYEEGESGFRPYIPPNRHLPDGNAEGFNSQMSPKANIPTVSYHPSSHVVGSNQYNHEKVSFESFNHQNQPDTYI</sequence>
<feature type="transmembrane region" description="Helical" evidence="2">
    <location>
        <begin position="12"/>
        <end position="31"/>
    </location>
</feature>
<dbReference type="Proteomes" id="UP000549394">
    <property type="component" value="Unassembled WGS sequence"/>
</dbReference>
<reference evidence="3 4" key="1">
    <citation type="submission" date="2020-08" db="EMBL/GenBank/DDBJ databases">
        <authorList>
            <person name="Hejnol A."/>
        </authorList>
    </citation>
    <scope>NUCLEOTIDE SEQUENCE [LARGE SCALE GENOMIC DNA]</scope>
</reference>
<dbReference type="EMBL" id="CAJFCJ010000005">
    <property type="protein sequence ID" value="CAD5114122.1"/>
    <property type="molecule type" value="Genomic_DNA"/>
</dbReference>
<keyword evidence="2" id="KW-1133">Transmembrane helix</keyword>
<keyword evidence="4" id="KW-1185">Reference proteome</keyword>
<proteinExistence type="predicted"/>
<organism evidence="3 4">
    <name type="scientific">Dimorphilus gyrociliatus</name>
    <dbReference type="NCBI Taxonomy" id="2664684"/>
    <lineage>
        <taxon>Eukaryota</taxon>
        <taxon>Metazoa</taxon>
        <taxon>Spiralia</taxon>
        <taxon>Lophotrochozoa</taxon>
        <taxon>Annelida</taxon>
        <taxon>Polychaeta</taxon>
        <taxon>Polychaeta incertae sedis</taxon>
        <taxon>Dinophilidae</taxon>
        <taxon>Dimorphilus</taxon>
    </lineage>
</organism>
<evidence type="ECO:0000256" key="2">
    <source>
        <dbReference type="SAM" id="Phobius"/>
    </source>
</evidence>